<organism evidence="1">
    <name type="scientific">Salmonella enterica I</name>
    <dbReference type="NCBI Taxonomy" id="59201"/>
    <lineage>
        <taxon>Bacteria</taxon>
        <taxon>Pseudomonadati</taxon>
        <taxon>Pseudomonadota</taxon>
        <taxon>Gammaproteobacteria</taxon>
        <taxon>Enterobacterales</taxon>
        <taxon>Enterobacteriaceae</taxon>
        <taxon>Salmonella</taxon>
    </lineage>
</organism>
<evidence type="ECO:0000313" key="1">
    <source>
        <dbReference type="EMBL" id="ECI4485551.1"/>
    </source>
</evidence>
<protein>
    <submittedName>
        <fullName evidence="1">Uncharacterized protein</fullName>
    </submittedName>
</protein>
<gene>
    <name evidence="1" type="ORF">DOW74_03370</name>
</gene>
<sequence>MADYLWIRKLLMGKFSITSIRDIDWQSDPGRPGNCNVTVGLNTPVGFVQISFDPGELDIRKSTIEELEKVAIAKFHERLEQ</sequence>
<dbReference type="AlphaFoldDB" id="A0A1E8C7I0"/>
<dbReference type="EMBL" id="AAIVEO010000002">
    <property type="protein sequence ID" value="ECI4485551.1"/>
    <property type="molecule type" value="Genomic_DNA"/>
</dbReference>
<proteinExistence type="predicted"/>
<name>A0A1E8C7I0_SALET</name>
<dbReference type="RefSeq" id="WP_000796432.1">
    <property type="nucleotide sequence ID" value="NZ_JAKMZI010000015.1"/>
</dbReference>
<accession>A0A1E8C7I0</accession>
<reference evidence="1" key="1">
    <citation type="submission" date="2018-06" db="EMBL/GenBank/DDBJ databases">
        <authorList>
            <person name="Ashton P.M."/>
            <person name="Dallman T."/>
            <person name="Nair S."/>
            <person name="De Pinna E."/>
            <person name="Peters T."/>
            <person name="Grant K."/>
        </authorList>
    </citation>
    <scope>NUCLEOTIDE SEQUENCE</scope>
    <source>
        <strain evidence="1">424645</strain>
    </source>
</reference>
<comment type="caution">
    <text evidence="1">The sequence shown here is derived from an EMBL/GenBank/DDBJ whole genome shotgun (WGS) entry which is preliminary data.</text>
</comment>